<proteinExistence type="predicted"/>
<organism evidence="5 6">
    <name type="scientific">Lophium mytilinum</name>
    <dbReference type="NCBI Taxonomy" id="390894"/>
    <lineage>
        <taxon>Eukaryota</taxon>
        <taxon>Fungi</taxon>
        <taxon>Dikarya</taxon>
        <taxon>Ascomycota</taxon>
        <taxon>Pezizomycotina</taxon>
        <taxon>Dothideomycetes</taxon>
        <taxon>Pleosporomycetidae</taxon>
        <taxon>Mytilinidiales</taxon>
        <taxon>Mytilinidiaceae</taxon>
        <taxon>Lophium</taxon>
    </lineage>
</organism>
<dbReference type="InterPro" id="IPR036188">
    <property type="entry name" value="FAD/NAD-bd_sf"/>
</dbReference>
<dbReference type="SUPFAM" id="SSF51905">
    <property type="entry name" value="FAD/NAD(P)-binding domain"/>
    <property type="match status" value="1"/>
</dbReference>
<sequence length="595" mass="66134">MSSPVEIPVAIIGGGSCGLNLSIFLSDHQVDHVLFERHPGTSILPKAHYLNQRSMEVWRQHGVEKAIMEAGSPQRNMSRMDWRTSLGGSEPYDGQKVGTSHCFGGDPYSEAYEIYRDSPSSPSNLPLIRSEPIFRKIAEERNPGHILFSHTVLDFEDKGDFVVLTVEDAAGKPVQYKTKYVVGADGGKTVGPKIGIEMEGPTNLVNIVSTHFRADLSKYWDDRVLITHFANPDGESMANFNFGALVQMGPTWGRHSEEWALYFGFRVGDPQHFAPDTLIPRIRELLKLPDLEIEVLHISHWVLDRVLASKYREGRIFVAGDAAHRHPPASGLGLNTAIQDAHNIAWKLAAVLKGKAAPELLDSYEAERRPVGRRNCDWALLTFRHINVLNAAIGIVPGNKEANVARFKSLFEDTPWARTELAQIQRAIDLHDIELSAHDIELGYVYESRAVVGDGSWRPESDPTGRKYVPTTRPGHRLPHVWLEKDKVVLSTHDLVGAGNADFLLITDEHGESWVKVAESVNKTSKIHPKLFEDRDGQWVLRRQIDNGGAILVRPDNTVAWRSIQSSKAGGKELLAAIDLVLGESDAAASTREEK</sequence>
<dbReference type="PANTHER" id="PTHR43004:SF8">
    <property type="entry name" value="FAD-BINDING DOMAIN-CONTAINING PROTEIN-RELATED"/>
    <property type="match status" value="1"/>
</dbReference>
<accession>A0A6A6QXS2</accession>
<keyword evidence="6" id="KW-1185">Reference proteome</keyword>
<dbReference type="Pfam" id="PF01494">
    <property type="entry name" value="FAD_binding_3"/>
    <property type="match status" value="1"/>
</dbReference>
<evidence type="ECO:0000313" key="5">
    <source>
        <dbReference type="EMBL" id="KAF2497046.1"/>
    </source>
</evidence>
<reference evidence="5" key="1">
    <citation type="journal article" date="2020" name="Stud. Mycol.">
        <title>101 Dothideomycetes genomes: a test case for predicting lifestyles and emergence of pathogens.</title>
        <authorList>
            <person name="Haridas S."/>
            <person name="Albert R."/>
            <person name="Binder M."/>
            <person name="Bloem J."/>
            <person name="Labutti K."/>
            <person name="Salamov A."/>
            <person name="Andreopoulos B."/>
            <person name="Baker S."/>
            <person name="Barry K."/>
            <person name="Bills G."/>
            <person name="Bluhm B."/>
            <person name="Cannon C."/>
            <person name="Castanera R."/>
            <person name="Culley D."/>
            <person name="Daum C."/>
            <person name="Ezra D."/>
            <person name="Gonzalez J."/>
            <person name="Henrissat B."/>
            <person name="Kuo A."/>
            <person name="Liang C."/>
            <person name="Lipzen A."/>
            <person name="Lutzoni F."/>
            <person name="Magnuson J."/>
            <person name="Mondo S."/>
            <person name="Nolan M."/>
            <person name="Ohm R."/>
            <person name="Pangilinan J."/>
            <person name="Park H.-J."/>
            <person name="Ramirez L."/>
            <person name="Alfaro M."/>
            <person name="Sun H."/>
            <person name="Tritt A."/>
            <person name="Yoshinaga Y."/>
            <person name="Zwiers L.-H."/>
            <person name="Turgeon B."/>
            <person name="Goodwin S."/>
            <person name="Spatafora J."/>
            <person name="Crous P."/>
            <person name="Grigoriev I."/>
        </authorList>
    </citation>
    <scope>NUCLEOTIDE SEQUENCE</scope>
    <source>
        <strain evidence="5">CBS 269.34</strain>
    </source>
</reference>
<name>A0A6A6QXS2_9PEZI</name>
<evidence type="ECO:0000256" key="3">
    <source>
        <dbReference type="ARBA" id="ARBA00023002"/>
    </source>
</evidence>
<dbReference type="Gene3D" id="3.40.30.120">
    <property type="match status" value="1"/>
</dbReference>
<dbReference type="Pfam" id="PF21274">
    <property type="entry name" value="Rng_hyd_C"/>
    <property type="match status" value="1"/>
</dbReference>
<evidence type="ECO:0000256" key="1">
    <source>
        <dbReference type="ARBA" id="ARBA00022630"/>
    </source>
</evidence>
<dbReference type="GO" id="GO:0016709">
    <property type="term" value="F:oxidoreductase activity, acting on paired donors, with incorporation or reduction of molecular oxygen, NAD(P)H as one donor, and incorporation of one atom of oxygen"/>
    <property type="evidence" value="ECO:0007669"/>
    <property type="project" value="UniProtKB-ARBA"/>
</dbReference>
<dbReference type="Gene3D" id="3.50.50.60">
    <property type="entry name" value="FAD/NAD(P)-binding domain"/>
    <property type="match status" value="1"/>
</dbReference>
<protein>
    <recommendedName>
        <fullName evidence="4">FAD-binding domain-containing protein</fullName>
    </recommendedName>
</protein>
<keyword evidence="2" id="KW-0274">FAD</keyword>
<gene>
    <name evidence="5" type="ORF">BU16DRAFT_459269</name>
</gene>
<evidence type="ECO:0000259" key="4">
    <source>
        <dbReference type="Pfam" id="PF01494"/>
    </source>
</evidence>
<dbReference type="InterPro" id="IPR002938">
    <property type="entry name" value="FAD-bd"/>
</dbReference>
<dbReference type="EMBL" id="MU004187">
    <property type="protein sequence ID" value="KAF2497046.1"/>
    <property type="molecule type" value="Genomic_DNA"/>
</dbReference>
<dbReference type="InterPro" id="IPR050641">
    <property type="entry name" value="RIFMO-like"/>
</dbReference>
<dbReference type="PRINTS" id="PR00420">
    <property type="entry name" value="RNGMNOXGNASE"/>
</dbReference>
<feature type="domain" description="FAD-binding" evidence="4">
    <location>
        <begin position="7"/>
        <end position="378"/>
    </location>
</feature>
<dbReference type="AlphaFoldDB" id="A0A6A6QXS2"/>
<dbReference type="Proteomes" id="UP000799750">
    <property type="component" value="Unassembled WGS sequence"/>
</dbReference>
<dbReference type="GO" id="GO:0071949">
    <property type="term" value="F:FAD binding"/>
    <property type="evidence" value="ECO:0007669"/>
    <property type="project" value="InterPro"/>
</dbReference>
<evidence type="ECO:0000256" key="2">
    <source>
        <dbReference type="ARBA" id="ARBA00022827"/>
    </source>
</evidence>
<dbReference type="PANTHER" id="PTHR43004">
    <property type="entry name" value="TRK SYSTEM POTASSIUM UPTAKE PROTEIN"/>
    <property type="match status" value="1"/>
</dbReference>
<dbReference type="OrthoDB" id="2096480at2759"/>
<keyword evidence="1" id="KW-0285">Flavoprotein</keyword>
<dbReference type="Gene3D" id="3.30.9.10">
    <property type="entry name" value="D-Amino Acid Oxidase, subunit A, domain 2"/>
    <property type="match status" value="1"/>
</dbReference>
<evidence type="ECO:0000313" key="6">
    <source>
        <dbReference type="Proteomes" id="UP000799750"/>
    </source>
</evidence>
<keyword evidence="3" id="KW-0560">Oxidoreductase</keyword>